<sequence>MVQNTLARLVKKEYLRSIIFPLLLIEMMLLVAYFWSNAYVNATTKTALIEESKVHIKELSNRSATIVNNEFKTLSSLTRLFQKEHEHFFATFNPLHVNTKDSTYAQTNSGVLFNTQKTPESCSLFFSNAQKQSPNRLEKAIATETLDPFYTAILQSNANIAQVYFNSYDSMNRLCPFMPNALAQYAHDIAIPTYNFYYLADAAHNPDKNVVWTDAYLDPAGAGWMISAIAPVYKGDFLEGVVGIDVTIEHLIKTMLSLQLPYRSMSMLVDEHGNILAMSEALEAHLGIKELKTHTYDAPIEATITKPRDFNLFTNTTNPLAMALSRMIQENRAILELQHTQGDFIITQNTIAQTRWRFVLLLDKDSLLKNSTQLKAKTNVIGYLALGFMVLFYLIFLGILLARAKTFSNHILNPLQELIEATKTFKDKLTVTKINRSNIVEINTLLDNFTAMSQELQELYDSMDKRIKEGVVEHMETQKMMLYQSRLAQMGEMISMIAHQWRQPLGSISAVTASIKLKQSLKKFDLKTEQGRADQEEFLLGAIGKIETYIQFLTTTIDDFKNFFRPEQQQEQSSLQRIIDRALGLIGKSLSVHQITLHVNNTSSNSLITYETQMMQVLINILKNAQDAILEKKLENGTIWINAYEDNAFFVIEIEDNAGGIPDAILPKIFDPYFSTKAERNGTGLGLYMSKTIVQEHCHGSLHVENQLHGAKFIIKIRGEHRAN</sequence>
<dbReference type="PANTHER" id="PTHR43065">
    <property type="entry name" value="SENSOR HISTIDINE KINASE"/>
    <property type="match status" value="1"/>
</dbReference>
<keyword evidence="3" id="KW-0472">Membrane</keyword>
<dbReference type="Gene3D" id="1.10.287.130">
    <property type="match status" value="1"/>
</dbReference>
<proteinExistence type="predicted"/>
<dbReference type="RefSeq" id="WP_069477766.1">
    <property type="nucleotide sequence ID" value="NZ_CP017111.1"/>
</dbReference>
<dbReference type="SUPFAM" id="SSF47384">
    <property type="entry name" value="Homodimeric domain of signal transducing histidine kinase"/>
    <property type="match status" value="1"/>
</dbReference>
<feature type="transmembrane region" description="Helical" evidence="3">
    <location>
        <begin position="380"/>
        <end position="402"/>
    </location>
</feature>
<feature type="domain" description="Histidine kinase" evidence="4">
    <location>
        <begin position="496"/>
        <end position="721"/>
    </location>
</feature>
<dbReference type="SMART" id="SM00387">
    <property type="entry name" value="HATPase_c"/>
    <property type="match status" value="1"/>
</dbReference>
<evidence type="ECO:0000313" key="5">
    <source>
        <dbReference type="EMBL" id="AOO64937.1"/>
    </source>
</evidence>
<gene>
    <name evidence="5" type="ORF">SHALO_1157</name>
</gene>
<dbReference type="STRING" id="1193502.SHALO_1157"/>
<dbReference type="AlphaFoldDB" id="A0A1D7TIX0"/>
<dbReference type="PATRIC" id="fig|1193502.14.peg.1174"/>
<evidence type="ECO:0000256" key="3">
    <source>
        <dbReference type="SAM" id="Phobius"/>
    </source>
</evidence>
<dbReference type="SUPFAM" id="SSF55874">
    <property type="entry name" value="ATPase domain of HSP90 chaperone/DNA topoisomerase II/histidine kinase"/>
    <property type="match status" value="1"/>
</dbReference>
<keyword evidence="3" id="KW-0812">Transmembrane</keyword>
<evidence type="ECO:0000259" key="4">
    <source>
        <dbReference type="PROSITE" id="PS50109"/>
    </source>
</evidence>
<feature type="transmembrane region" description="Helical" evidence="3">
    <location>
        <begin position="14"/>
        <end position="35"/>
    </location>
</feature>
<keyword evidence="5" id="KW-0418">Kinase</keyword>
<dbReference type="Gene3D" id="3.30.450.20">
    <property type="entry name" value="PAS domain"/>
    <property type="match status" value="2"/>
</dbReference>
<evidence type="ECO:0000256" key="2">
    <source>
        <dbReference type="ARBA" id="ARBA00012438"/>
    </source>
</evidence>
<dbReference type="Pfam" id="PF02518">
    <property type="entry name" value="HATPase_c"/>
    <property type="match status" value="1"/>
</dbReference>
<keyword evidence="3" id="KW-1133">Transmembrane helix</keyword>
<dbReference type="Gene3D" id="6.10.340.10">
    <property type="match status" value="1"/>
</dbReference>
<dbReference type="Gene3D" id="3.30.565.10">
    <property type="entry name" value="Histidine kinase-like ATPase, C-terminal domain"/>
    <property type="match status" value="1"/>
</dbReference>
<dbReference type="KEGG" id="shal:SHALO_1157"/>
<evidence type="ECO:0000313" key="6">
    <source>
        <dbReference type="Proteomes" id="UP000094609"/>
    </source>
</evidence>
<evidence type="ECO:0000256" key="1">
    <source>
        <dbReference type="ARBA" id="ARBA00000085"/>
    </source>
</evidence>
<reference evidence="6" key="1">
    <citation type="submission" date="2016-08" db="EMBL/GenBank/DDBJ databases">
        <title>Complete genome sequence of the organohalide-respiring Epsilonproteobacterium Sulfurospirillum halorespirans.</title>
        <authorList>
            <person name="Goris T."/>
            <person name="Zimmermann J."/>
            <person name="Schenz B."/>
            <person name="Lemos M."/>
            <person name="Hackermueller J."/>
            <person name="Diekert G."/>
        </authorList>
    </citation>
    <scope>NUCLEOTIDE SEQUENCE [LARGE SCALE GENOMIC DNA]</scope>
    <source>
        <strain>DSM 13726</strain>
        <strain evidence="6">PCE-M2</strain>
    </source>
</reference>
<dbReference type="EMBL" id="CP017111">
    <property type="protein sequence ID" value="AOO64937.1"/>
    <property type="molecule type" value="Genomic_DNA"/>
</dbReference>
<dbReference type="InterPro" id="IPR003594">
    <property type="entry name" value="HATPase_dom"/>
</dbReference>
<dbReference type="PANTHER" id="PTHR43065:SF42">
    <property type="entry name" value="TWO-COMPONENT SENSOR PPRA"/>
    <property type="match status" value="1"/>
</dbReference>
<dbReference type="PROSITE" id="PS50109">
    <property type="entry name" value="HIS_KIN"/>
    <property type="match status" value="1"/>
</dbReference>
<dbReference type="InterPro" id="IPR036890">
    <property type="entry name" value="HATPase_C_sf"/>
</dbReference>
<dbReference type="InterPro" id="IPR004358">
    <property type="entry name" value="Sig_transdc_His_kin-like_C"/>
</dbReference>
<dbReference type="InterPro" id="IPR005467">
    <property type="entry name" value="His_kinase_dom"/>
</dbReference>
<accession>A0A1D7TIX0</accession>
<dbReference type="InterPro" id="IPR036097">
    <property type="entry name" value="HisK_dim/P_sf"/>
</dbReference>
<comment type="catalytic activity">
    <reaction evidence="1">
        <text>ATP + protein L-histidine = ADP + protein N-phospho-L-histidine.</text>
        <dbReference type="EC" id="2.7.13.3"/>
    </reaction>
</comment>
<keyword evidence="5" id="KW-0808">Transferase</keyword>
<dbReference type="GO" id="GO:0000155">
    <property type="term" value="F:phosphorelay sensor kinase activity"/>
    <property type="evidence" value="ECO:0007669"/>
    <property type="project" value="InterPro"/>
</dbReference>
<protein>
    <recommendedName>
        <fullName evidence="2">histidine kinase</fullName>
        <ecNumber evidence="2">2.7.13.3</ecNumber>
    </recommendedName>
</protein>
<dbReference type="Proteomes" id="UP000094609">
    <property type="component" value="Chromosome"/>
</dbReference>
<keyword evidence="6" id="KW-1185">Reference proteome</keyword>
<dbReference type="EC" id="2.7.13.3" evidence="2"/>
<name>A0A1D7TIX0_9BACT</name>
<dbReference type="PRINTS" id="PR00344">
    <property type="entry name" value="BCTRLSENSOR"/>
</dbReference>
<organism evidence="5 6">
    <name type="scientific">Sulfurospirillum halorespirans DSM 13726</name>
    <dbReference type="NCBI Taxonomy" id="1193502"/>
    <lineage>
        <taxon>Bacteria</taxon>
        <taxon>Pseudomonadati</taxon>
        <taxon>Campylobacterota</taxon>
        <taxon>Epsilonproteobacteria</taxon>
        <taxon>Campylobacterales</taxon>
        <taxon>Sulfurospirillaceae</taxon>
        <taxon>Sulfurospirillum</taxon>
    </lineage>
</organism>